<dbReference type="InterPro" id="IPR017438">
    <property type="entry name" value="ATP-NAD_kinase_N"/>
</dbReference>
<evidence type="ECO:0000256" key="6">
    <source>
        <dbReference type="ARBA" id="ARBA00022777"/>
    </source>
</evidence>
<evidence type="ECO:0000256" key="3">
    <source>
        <dbReference type="ARBA" id="ARBA00022516"/>
    </source>
</evidence>
<evidence type="ECO:0000256" key="5">
    <source>
        <dbReference type="ARBA" id="ARBA00022741"/>
    </source>
</evidence>
<dbReference type="Gene3D" id="2.60.200.40">
    <property type="match status" value="1"/>
</dbReference>
<dbReference type="Pfam" id="PF19279">
    <property type="entry name" value="YegS_C"/>
    <property type="match status" value="1"/>
</dbReference>
<evidence type="ECO:0000256" key="1">
    <source>
        <dbReference type="ARBA" id="ARBA00001946"/>
    </source>
</evidence>
<dbReference type="EMBL" id="CP002207">
    <property type="protein sequence ID" value="ADP32993.1"/>
    <property type="molecule type" value="Genomic_DNA"/>
</dbReference>
<evidence type="ECO:0000313" key="12">
    <source>
        <dbReference type="EMBL" id="ADP32993.1"/>
    </source>
</evidence>
<evidence type="ECO:0000256" key="9">
    <source>
        <dbReference type="ARBA" id="ARBA00023209"/>
    </source>
</evidence>
<keyword evidence="5" id="KW-0547">Nucleotide-binding</keyword>
<dbReference type="NCBIfam" id="TIGR00147">
    <property type="entry name" value="YegS/Rv2252/BmrU family lipid kinase"/>
    <property type="match status" value="1"/>
</dbReference>
<dbReference type="InterPro" id="IPR045540">
    <property type="entry name" value="YegS/DAGK_C"/>
</dbReference>
<dbReference type="InterPro" id="IPR001206">
    <property type="entry name" value="Diacylglycerol_kinase_cat_dom"/>
</dbReference>
<comment type="similarity">
    <text evidence="2">Belongs to the diacylglycerol/lipid kinase family.</text>
</comment>
<comment type="cofactor">
    <cofactor evidence="1">
        <name>Mg(2+)</name>
        <dbReference type="ChEBI" id="CHEBI:18420"/>
    </cofactor>
</comment>
<evidence type="ECO:0000256" key="8">
    <source>
        <dbReference type="ARBA" id="ARBA00023098"/>
    </source>
</evidence>
<keyword evidence="3" id="KW-0444">Lipid biosynthesis</keyword>
<dbReference type="PANTHER" id="PTHR12358">
    <property type="entry name" value="SPHINGOSINE KINASE"/>
    <property type="match status" value="1"/>
</dbReference>
<dbReference type="InterPro" id="IPR050187">
    <property type="entry name" value="Lipid_Phosphate_FormReg"/>
</dbReference>
<evidence type="ECO:0000313" key="13">
    <source>
        <dbReference type="Proteomes" id="UP000006867"/>
    </source>
</evidence>
<dbReference type="SMART" id="SM00046">
    <property type="entry name" value="DAGKc"/>
    <property type="match status" value="1"/>
</dbReference>
<dbReference type="PANTHER" id="PTHR12358:SF107">
    <property type="entry name" value="LIPID KINASE BMRU-RELATED"/>
    <property type="match status" value="1"/>
</dbReference>
<dbReference type="Pfam" id="PF00781">
    <property type="entry name" value="DAGK_cat"/>
    <property type="match status" value="1"/>
</dbReference>
<dbReference type="SUPFAM" id="SSF111331">
    <property type="entry name" value="NAD kinase/diacylglycerol kinase-like"/>
    <property type="match status" value="1"/>
</dbReference>
<gene>
    <name evidence="12" type="ordered locus">BATR1942_10310</name>
</gene>
<accession>A0ABN3ZDK4</accession>
<keyword evidence="13" id="KW-1185">Reference proteome</keyword>
<keyword evidence="6 12" id="KW-0418">Kinase</keyword>
<keyword evidence="10" id="KW-1208">Phospholipid metabolism</keyword>
<keyword evidence="4" id="KW-0808">Transferase</keyword>
<sequence length="300" mass="33018">MSYQKALLIYNGNAGKKNTEKTLGSVVPILSQSIDELIIKPTRRKDDAYQFCKTLDDTIDILFVLGGDGTVHECINGIAALDKKPAVGILPGGTCNDFSRELGIPQNLQKAAEALVSGKKISVDVCKMNDRFFLNFWGIGLITETSNNINETEKALFGKISYFTSALRTVSSAQPFPVKLNIDGEEREDEAVMLLVMNGQYIGTNRIPLPDASITDGLADILICRSTNLTALRELMNMEQGTFENFAGELSYIQASKVKIETESEMKVDTDGEVYTHTPGVIEVLKQHIEMLIPQEETEA</sequence>
<evidence type="ECO:0000256" key="10">
    <source>
        <dbReference type="ARBA" id="ARBA00023264"/>
    </source>
</evidence>
<evidence type="ECO:0000256" key="7">
    <source>
        <dbReference type="ARBA" id="ARBA00022840"/>
    </source>
</evidence>
<reference evidence="12 13" key="1">
    <citation type="journal article" date="2011" name="Front. Microbiol.">
        <title>Genomic signatures of strain selection and enhancement in Bacillus atrophaeus var. globigii, a historical biowarfare simulant.</title>
        <authorList>
            <person name="Gibbons H.S."/>
            <person name="Broomall S.M."/>
            <person name="McNew L.A."/>
            <person name="Daligault H."/>
            <person name="Chapman C."/>
            <person name="Bruce D."/>
            <person name="Karavis M."/>
            <person name="Krepps M."/>
            <person name="McGregor P.A."/>
            <person name="Hong C."/>
            <person name="Park K.H."/>
            <person name="Akmal A."/>
            <person name="Feldman A."/>
            <person name="Lin J.S."/>
            <person name="Chang W.E."/>
            <person name="Higgs B.W."/>
            <person name="Demirev P."/>
            <person name="Lindquist J."/>
            <person name="Liem A."/>
            <person name="Fochler E."/>
            <person name="Read T.D."/>
            <person name="Tapia R."/>
            <person name="Johnson S."/>
            <person name="Bishop-Lilly K.A."/>
            <person name="Detter C."/>
            <person name="Han C."/>
            <person name="Sozhamannan S."/>
            <person name="Rosenzweig C.N."/>
            <person name="Skowronski E.W."/>
        </authorList>
    </citation>
    <scope>NUCLEOTIDE SEQUENCE [LARGE SCALE GENOMIC DNA]</scope>
    <source>
        <strain evidence="12 13">1942</strain>
    </source>
</reference>
<dbReference type="Proteomes" id="UP000006867">
    <property type="component" value="Chromosome"/>
</dbReference>
<dbReference type="RefSeq" id="WP_003325508.1">
    <property type="nucleotide sequence ID" value="NC_014639.1"/>
</dbReference>
<dbReference type="GO" id="GO:0016301">
    <property type="term" value="F:kinase activity"/>
    <property type="evidence" value="ECO:0007669"/>
    <property type="project" value="UniProtKB-KW"/>
</dbReference>
<dbReference type="InterPro" id="IPR016064">
    <property type="entry name" value="NAD/diacylglycerol_kinase_sf"/>
</dbReference>
<proteinExistence type="inferred from homology"/>
<evidence type="ECO:0000256" key="2">
    <source>
        <dbReference type="ARBA" id="ARBA00005983"/>
    </source>
</evidence>
<dbReference type="PROSITE" id="PS50146">
    <property type="entry name" value="DAGK"/>
    <property type="match status" value="1"/>
</dbReference>
<dbReference type="InterPro" id="IPR005218">
    <property type="entry name" value="Diacylglycerol/lipid_kinase"/>
</dbReference>
<dbReference type="Gene3D" id="3.40.50.10330">
    <property type="entry name" value="Probable inorganic polyphosphate/atp-NAD kinase, domain 1"/>
    <property type="match status" value="1"/>
</dbReference>
<evidence type="ECO:0000259" key="11">
    <source>
        <dbReference type="PROSITE" id="PS50146"/>
    </source>
</evidence>
<keyword evidence="9" id="KW-0594">Phospholipid biosynthesis</keyword>
<organism evidence="12 13">
    <name type="scientific">Bacillus atrophaeus (strain 1942)</name>
    <dbReference type="NCBI Taxonomy" id="720555"/>
    <lineage>
        <taxon>Bacteria</taxon>
        <taxon>Bacillati</taxon>
        <taxon>Bacillota</taxon>
        <taxon>Bacilli</taxon>
        <taxon>Bacillales</taxon>
        <taxon>Bacillaceae</taxon>
        <taxon>Bacillus</taxon>
    </lineage>
</organism>
<keyword evidence="8" id="KW-0443">Lipid metabolism</keyword>
<protein>
    <submittedName>
        <fullName evidence="12">Diacylglycerol kinase</fullName>
    </submittedName>
</protein>
<feature type="domain" description="DAGKc" evidence="11">
    <location>
        <begin position="1"/>
        <end position="132"/>
    </location>
</feature>
<name>A0ABN3ZDK4_BACA1</name>
<keyword evidence="7" id="KW-0067">ATP-binding</keyword>
<evidence type="ECO:0000256" key="4">
    <source>
        <dbReference type="ARBA" id="ARBA00022679"/>
    </source>
</evidence>